<evidence type="ECO:0000256" key="1">
    <source>
        <dbReference type="ARBA" id="ARBA00022679"/>
    </source>
</evidence>
<evidence type="ECO:0000256" key="3">
    <source>
        <dbReference type="ARBA" id="ARBA00022842"/>
    </source>
</evidence>
<evidence type="ECO:0000256" key="2">
    <source>
        <dbReference type="ARBA" id="ARBA00022695"/>
    </source>
</evidence>
<dbReference type="KEGG" id="nde:NIDE2211"/>
<dbReference type="SUPFAM" id="SSF53448">
    <property type="entry name" value="Nucleotide-diphospho-sugar transferases"/>
    <property type="match status" value="1"/>
</dbReference>
<dbReference type="HOGENOM" id="CLU_1007608_0_0_0"/>
<keyword evidence="1 4" id="KW-0808">Transferase</keyword>
<accession>D8PFB8</accession>
<dbReference type="EC" id="2.7.7.-" evidence="4"/>
<keyword evidence="3" id="KW-0460">Magnesium</keyword>
<dbReference type="PANTHER" id="PTHR43532:SF1">
    <property type="entry name" value="GLUCOSE-1-PHOSPHATE THYMIDYLYLTRANSFERASE 1"/>
    <property type="match status" value="1"/>
</dbReference>
<sequence length="283" mass="31240">MTFANNRPESSSSAAQEVVGLVPAAGLAKRLQPFPCSKEVYPVGFVLDRQTGRPRPKVAAQYLLEKFRAAGITKAHLVIRDGKWDIPNYFREGGVVGLSLAYIVIAGSLGPPDTIDRAFPFLEQKRVAFGFPDILFGPDDAYRQLIAAQERTGADVVLGLHRVYDHRVWDMVDCDADGLVRNIVMKPSTTTLTYGWCCAVWTPAFSEFLHRFLRAEETHRNLAQLANTAHDLGGDLAVGVVLQAALKAGLLLQSVIFPHDTYIDIGTPEDLVKAVREFNPHER</sequence>
<keyword evidence="2 4" id="KW-0548">Nucleotidyltransferase</keyword>
<evidence type="ECO:0000313" key="4">
    <source>
        <dbReference type="EMBL" id="CBK41927.1"/>
    </source>
</evidence>
<dbReference type="InterPro" id="IPR029044">
    <property type="entry name" value="Nucleotide-diphossugar_trans"/>
</dbReference>
<dbReference type="STRING" id="330214.NIDE2211"/>
<dbReference type="OrthoDB" id="9801899at2"/>
<dbReference type="Gene3D" id="3.90.550.10">
    <property type="entry name" value="Spore Coat Polysaccharide Biosynthesis Protein SpsA, Chain A"/>
    <property type="match status" value="1"/>
</dbReference>
<dbReference type="PANTHER" id="PTHR43532">
    <property type="entry name" value="GLUCOSE-1-PHOSPHATE THYMIDYLYLTRANSFERASE"/>
    <property type="match status" value="1"/>
</dbReference>
<gene>
    <name evidence="4" type="ORF">NIDE2211</name>
</gene>
<reference evidence="4 5" key="1">
    <citation type="journal article" date="2010" name="Proc. Natl. Acad. Sci. U.S.A.">
        <title>A Nitrospira metagenome illuminates the physiology and evolution of globally important nitrite-oxidizing bacteria.</title>
        <authorList>
            <person name="Lucker S."/>
            <person name="Wagner M."/>
            <person name="Maixner F."/>
            <person name="Pelletier E."/>
            <person name="Koch H."/>
            <person name="Vacherie B."/>
            <person name="Rattei T."/>
            <person name="Sinninghe Damste J."/>
            <person name="Spieck E."/>
            <person name="Le Paslier D."/>
            <person name="Daims H."/>
        </authorList>
    </citation>
    <scope>NUCLEOTIDE SEQUENCE [LARGE SCALE GENOMIC DNA]</scope>
</reference>
<keyword evidence="5" id="KW-1185">Reference proteome</keyword>
<dbReference type="InterPro" id="IPR005907">
    <property type="entry name" value="G1P_thy_trans_s"/>
</dbReference>
<protein>
    <submittedName>
        <fullName evidence="4">Putative Nucleotidyl transferase, possible Glucose-1-phosphate thymidylyltransferase</fullName>
        <ecNumber evidence="4">2.7.7.-</ecNumber>
    </submittedName>
</protein>
<dbReference type="EMBL" id="FP929003">
    <property type="protein sequence ID" value="CBK41927.1"/>
    <property type="molecule type" value="Genomic_DNA"/>
</dbReference>
<name>D8PFB8_9BACT</name>
<dbReference type="AlphaFoldDB" id="D8PFB8"/>
<proteinExistence type="predicted"/>
<dbReference type="GO" id="GO:0008879">
    <property type="term" value="F:glucose-1-phosphate thymidylyltransferase activity"/>
    <property type="evidence" value="ECO:0007669"/>
    <property type="project" value="InterPro"/>
</dbReference>
<dbReference type="eggNOG" id="COG1208">
    <property type="taxonomic scope" value="Bacteria"/>
</dbReference>
<organism evidence="4 5">
    <name type="scientific">Nitrospira defluvii</name>
    <dbReference type="NCBI Taxonomy" id="330214"/>
    <lineage>
        <taxon>Bacteria</taxon>
        <taxon>Pseudomonadati</taxon>
        <taxon>Nitrospirota</taxon>
        <taxon>Nitrospiria</taxon>
        <taxon>Nitrospirales</taxon>
        <taxon>Nitrospiraceae</taxon>
        <taxon>Nitrospira</taxon>
    </lineage>
</organism>
<evidence type="ECO:0000313" key="5">
    <source>
        <dbReference type="Proteomes" id="UP000001660"/>
    </source>
</evidence>
<dbReference type="Proteomes" id="UP000001660">
    <property type="component" value="Chromosome"/>
</dbReference>